<evidence type="ECO:0000256" key="1">
    <source>
        <dbReference type="ARBA" id="ARBA00009986"/>
    </source>
</evidence>
<protein>
    <recommendedName>
        <fullName evidence="6">Aldehyde dehydrogenase domain-containing protein</fullName>
    </recommendedName>
</protein>
<evidence type="ECO:0000256" key="3">
    <source>
        <dbReference type="ARBA" id="ARBA00023027"/>
    </source>
</evidence>
<dbReference type="PANTHER" id="PTHR43521:SF7">
    <property type="entry name" value="DELTA-1-PYRROLINE-5-CARBOXYLATE DEHYDROGENASE 12A1, MITOCHONDRIAL"/>
    <property type="match status" value="1"/>
</dbReference>
<proteinExistence type="inferred from homology"/>
<dbReference type="InterPro" id="IPR044638">
    <property type="entry name" value="ALDH7A1-like"/>
</dbReference>
<dbReference type="EMBL" id="AUSU01005668">
    <property type="protein sequence ID" value="EPS63147.1"/>
    <property type="molecule type" value="Genomic_DNA"/>
</dbReference>
<dbReference type="GO" id="GO:0005739">
    <property type="term" value="C:mitochondrion"/>
    <property type="evidence" value="ECO:0007669"/>
    <property type="project" value="TreeGrafter"/>
</dbReference>
<dbReference type="OrthoDB" id="1697329at2759"/>
<gene>
    <name evidence="4" type="ORF">M569_11639</name>
</gene>
<dbReference type="GO" id="GO:0003842">
    <property type="term" value="F:L-glutamate gamma-semialdehyde dehydrogenase activity"/>
    <property type="evidence" value="ECO:0007669"/>
    <property type="project" value="TreeGrafter"/>
</dbReference>
<comment type="caution">
    <text evidence="4">The sequence shown here is derived from an EMBL/GenBank/DDBJ whole genome shotgun (WGS) entry which is preliminary data.</text>
</comment>
<comment type="similarity">
    <text evidence="1">Belongs to the aldehyde dehydrogenase family.</text>
</comment>
<evidence type="ECO:0008006" key="6">
    <source>
        <dbReference type="Google" id="ProtNLM"/>
    </source>
</evidence>
<keyword evidence="3" id="KW-0520">NAD</keyword>
<sequence>MYCSVGLRNLKKICSPKTVSSDCLNYLGLIRFCRLLSFATVKAEEISGSQPAEVLNLVNGSWRKSSGWNTIVDPLNGEPFINVAEVDENGIQPFVESLSRCPKHGLHNPFKSPE</sequence>
<dbReference type="Proteomes" id="UP000015453">
    <property type="component" value="Unassembled WGS sequence"/>
</dbReference>
<dbReference type="GO" id="GO:0010133">
    <property type="term" value="P:L-proline catabolic process to L-glutamate"/>
    <property type="evidence" value="ECO:0007669"/>
    <property type="project" value="TreeGrafter"/>
</dbReference>
<feature type="non-terminal residue" evidence="4">
    <location>
        <position position="114"/>
    </location>
</feature>
<dbReference type="AlphaFoldDB" id="S8DTK1"/>
<evidence type="ECO:0000313" key="4">
    <source>
        <dbReference type="EMBL" id="EPS63147.1"/>
    </source>
</evidence>
<keyword evidence="5" id="KW-1185">Reference proteome</keyword>
<dbReference type="PANTHER" id="PTHR43521">
    <property type="entry name" value="ALPHA-AMINOADIPIC SEMIALDEHYDE DEHYDROGENASE"/>
    <property type="match status" value="1"/>
</dbReference>
<accession>S8DTK1</accession>
<dbReference type="GO" id="GO:0004029">
    <property type="term" value="F:aldehyde dehydrogenase (NAD+) activity"/>
    <property type="evidence" value="ECO:0007669"/>
    <property type="project" value="InterPro"/>
</dbReference>
<evidence type="ECO:0000313" key="5">
    <source>
        <dbReference type="Proteomes" id="UP000015453"/>
    </source>
</evidence>
<evidence type="ECO:0000256" key="2">
    <source>
        <dbReference type="ARBA" id="ARBA00023002"/>
    </source>
</evidence>
<reference evidence="4 5" key="1">
    <citation type="journal article" date="2013" name="BMC Genomics">
        <title>The miniature genome of a carnivorous plant Genlisea aurea contains a low number of genes and short non-coding sequences.</title>
        <authorList>
            <person name="Leushkin E.V."/>
            <person name="Sutormin R.A."/>
            <person name="Nabieva E.R."/>
            <person name="Penin A.A."/>
            <person name="Kondrashov A.S."/>
            <person name="Logacheva M.D."/>
        </authorList>
    </citation>
    <scope>NUCLEOTIDE SEQUENCE [LARGE SCALE GENOMIC DNA]</scope>
</reference>
<name>S8DTK1_9LAMI</name>
<keyword evidence="2" id="KW-0560">Oxidoreductase</keyword>
<organism evidence="4 5">
    <name type="scientific">Genlisea aurea</name>
    <dbReference type="NCBI Taxonomy" id="192259"/>
    <lineage>
        <taxon>Eukaryota</taxon>
        <taxon>Viridiplantae</taxon>
        <taxon>Streptophyta</taxon>
        <taxon>Embryophyta</taxon>
        <taxon>Tracheophyta</taxon>
        <taxon>Spermatophyta</taxon>
        <taxon>Magnoliopsida</taxon>
        <taxon>eudicotyledons</taxon>
        <taxon>Gunneridae</taxon>
        <taxon>Pentapetalae</taxon>
        <taxon>asterids</taxon>
        <taxon>lamiids</taxon>
        <taxon>Lamiales</taxon>
        <taxon>Lentibulariaceae</taxon>
        <taxon>Genlisea</taxon>
    </lineage>
</organism>